<dbReference type="InterPro" id="IPR036291">
    <property type="entry name" value="NAD(P)-bd_dom_sf"/>
</dbReference>
<dbReference type="InterPro" id="IPR049059">
    <property type="entry name" value="NAD_Glu_DH_HM1"/>
</dbReference>
<dbReference type="Proteomes" id="UP000344571">
    <property type="component" value="Chromosome"/>
</dbReference>
<dbReference type="Pfam" id="PF21078">
    <property type="entry name" value="GDH_HM3"/>
    <property type="match status" value="1"/>
</dbReference>
<evidence type="ECO:0000313" key="10">
    <source>
        <dbReference type="Proteomes" id="UP000243750"/>
    </source>
</evidence>
<name>A0AA91Z7T5_9GAMM</name>
<protein>
    <submittedName>
        <fullName evidence="8">NAD-glutamate dehydrogenase</fullName>
    </submittedName>
</protein>
<dbReference type="InterPro" id="IPR048381">
    <property type="entry name" value="GDH_C"/>
</dbReference>
<feature type="domain" description="NAD-glutamate dehydrogenase ACT3" evidence="7">
    <location>
        <begin position="552"/>
        <end position="631"/>
    </location>
</feature>
<dbReference type="Pfam" id="PF21077">
    <property type="entry name" value="GDH_ACT3"/>
    <property type="match status" value="1"/>
</dbReference>
<dbReference type="EMBL" id="NWMT01000019">
    <property type="protein sequence ID" value="PCD01237.1"/>
    <property type="molecule type" value="Genomic_DNA"/>
</dbReference>
<dbReference type="PANTHER" id="PTHR43403:SF1">
    <property type="entry name" value="NAD-SPECIFIC GLUTAMATE DEHYDROGENASE"/>
    <property type="match status" value="1"/>
</dbReference>
<dbReference type="InterPro" id="IPR046346">
    <property type="entry name" value="Aminoacid_DH-like_N_sf"/>
</dbReference>
<dbReference type="SUPFAM" id="SSF53223">
    <property type="entry name" value="Aminoacid dehydrogenase-like, N-terminal domain"/>
    <property type="match status" value="1"/>
</dbReference>
<evidence type="ECO:0000313" key="9">
    <source>
        <dbReference type="EMBL" id="QFY57527.1"/>
    </source>
</evidence>
<sequence length="1636" mass="184769">MAFIMASNRKEFLNILQERLSEFVEQSEQDILLRFTEQFFGIVPLGELLARHDTDLFGCTLSYWRFFKNYDGEAEKLRVFNPDIQQHGWQSTHSIVEIVHRDSPFLVDSVRMELNRAGYAIHTLQNSVMAVERDEKGLLKALYSRDKAPAKATHESVMYIEVDRCSSAGELKRLSNRLKTVLSHVRAAVGDFAAMQAQAQGLIEALKSKSKSFRYYQDEDRSECQAFLKWLLDNHFTFLGYERFSVATGLKNMQLGIDTDACLGVLSLTRRDESLKGLPDKVLDYLQSPVLLSFAKASDFSKVHRPAYPDYVSVREVDAKGKVLVEHRFMGLYTSRVYSDVVEHIPHLRRKVDAVRAASGFTAHSHLGKELDQVLQVLPRDDLFQMSEQQLSETALSIVQIQERNQIRVFLRSGNYGRFYYCLAYIPRDVYSTDIRLKIEKVLMERLQATECEFWTYFSESVLARTQFILSVDPKKDLDVDPIKIEQDVIQICRNWKDDFRDRLLETLGEAKATEALEQFAGSFPAGYVERFTPASGVVDLQHMLSLSSEQQLAMSFYQPLSQKTGVLHCKLYHLHEPLPLSDILPILENLGLRVMGEFPFCFERSDGTRFWIHDFEFTYALDSSLDIQEVNELFRDAFVQVWRGLAENDGFNRLVLLARMSWRDVSLLRAYARYLKQIRLGFELPYIANTLVTHADIARELVRLFKTRFYLARKLSADDLEDMQQRLDQAIIGALDGVAVLNEDRILRRYLDLVKATLRTNFYQNDENGAVKDYISLKFNPRAIPELPLPRPMYEIFVYSPRFEGVHLRGGKVARGGLRWSDREEDYRTEVLGLVKAQQVKNAVIVPVGAKGGFVPRRLPLGGTRDEVQQEAIACYRLFIKGLLDITDNLHEGNVLPPAQVVRHDEDDPYLVVAADKGTATFSDIANGIAAEYDFWLGDAFASGGSAGYDHKKMGITAKGAWVSVQRHFRELGLNVQSDPVTVLGIGDMAGDVFGNGMLLSRSLKLVAAFNHQHIFIDPDPDPETSFNERQRLFDLPRSNWADYDQKLISAGGGLFERSLKQITLTPQMRKLFDIDADKLTPNELIHRLLKAPVDLLWNGGIGTYVKGSAESHADVGDKANDILRVDGRDLRCKVIGEGGNLGMTQLGRVEFCLKGGALNTDFIDNAGGVDCSDHEVNIKILLNEVVTAQDMTGKQRNKLLASMTDAVADLVLANNYKQTQAISLAQRQAAKTMTEYRRFISAMEASGKLSRSLEYIPEDDQLAERTAQGRGLTRPELSVLISYSKGDLKEALVATDVPEDPYLAREVETAFPAVLAKKYAPALRNHRLRREIISTQLANDLVNHMGITFLRRLEQSTGALAGDIVRAYVVARDVFSLPTHFAAIEALDYQVPAEVQLELMDDLMRLGRRATRWFIRNRRGELNPEREVAHFAPRIQALARQFDSLFEGPVRAVWENKFNGYVEAGVPDEIARLVAGTGHFYTLLGIIEAADATGQPSELVAQLFFALGSELQLPWFAQQVNNLPVENHWQALARESYRDDLDWQTRTMTIAVLQLASEGDTVEQLVQKWTALNPFLVQRWRAMLTDLKSAGAGDYPMVAVAMRELLDLAQAARHSGVETENGSAQAAPVEEEAD</sequence>
<dbReference type="RefSeq" id="WP_096344777.1">
    <property type="nucleotide sequence ID" value="NZ_CP033116.1"/>
</dbReference>
<organism evidence="8 10">
    <name type="scientific">Halopseudomonas pelagia</name>
    <dbReference type="NCBI Taxonomy" id="553151"/>
    <lineage>
        <taxon>Bacteria</taxon>
        <taxon>Pseudomonadati</taxon>
        <taxon>Pseudomonadota</taxon>
        <taxon>Gammaproteobacteria</taxon>
        <taxon>Pseudomonadales</taxon>
        <taxon>Pseudomonadaceae</taxon>
        <taxon>Halopseudomonas</taxon>
    </lineage>
</organism>
<accession>A0AA91Z7T5</accession>
<dbReference type="Pfam" id="PF21079">
    <property type="entry name" value="GDH_HM2"/>
    <property type="match status" value="1"/>
</dbReference>
<reference evidence="9 11" key="2">
    <citation type="submission" date="2018-10" db="EMBL/GenBank/DDBJ databases">
        <title>Complete genome sequence of Pseudomonas pelagia strain Kongs-67.</title>
        <authorList>
            <person name="Sinha R.K."/>
            <person name="Krishnan K."/>
        </authorList>
    </citation>
    <scope>NUCLEOTIDE SEQUENCE [LARGE SCALE GENOMIC DNA]</scope>
    <source>
        <strain evidence="9 11">Kongs-67</strain>
    </source>
</reference>
<evidence type="ECO:0000256" key="1">
    <source>
        <dbReference type="ARBA" id="ARBA00023002"/>
    </source>
</evidence>
<feature type="domain" description="NAD-specific glutamate dehydrogenase C-terminal" evidence="4">
    <location>
        <begin position="1271"/>
        <end position="1608"/>
    </location>
</feature>
<dbReference type="InterPro" id="IPR049062">
    <property type="entry name" value="NAD_Glu_DH_ACT2"/>
</dbReference>
<evidence type="ECO:0000313" key="11">
    <source>
        <dbReference type="Proteomes" id="UP000344571"/>
    </source>
</evidence>
<dbReference type="Pfam" id="PF21075">
    <property type="entry name" value="GDH_ACT1"/>
    <property type="match status" value="1"/>
</dbReference>
<feature type="domain" description="NAD-glutamate dehydrogenase N-terminal ACT1" evidence="5">
    <location>
        <begin position="35"/>
        <end position="178"/>
    </location>
</feature>
<proteinExistence type="predicted"/>
<evidence type="ECO:0000259" key="4">
    <source>
        <dbReference type="Pfam" id="PF21074"/>
    </source>
</evidence>
<evidence type="ECO:0000259" key="3">
    <source>
        <dbReference type="Pfam" id="PF05088"/>
    </source>
</evidence>
<reference evidence="8 10" key="1">
    <citation type="submission" date="2017-09" db="EMBL/GenBank/DDBJ databases">
        <title>Bacterial and phytoplankton interrelationship in Kongsfjorden, an Arctic fjord.</title>
        <authorList>
            <person name="Sinha R."/>
            <person name="Krishnan K."/>
        </authorList>
    </citation>
    <scope>NUCLEOTIDE SEQUENCE [LARGE SCALE GENOMIC DNA]</scope>
    <source>
        <strain evidence="8 10">58</strain>
    </source>
</reference>
<keyword evidence="11" id="KW-1185">Reference proteome</keyword>
<dbReference type="InterPro" id="IPR049058">
    <property type="entry name" value="NAD_Glu_DH_HM2"/>
</dbReference>
<dbReference type="EMBL" id="CP033116">
    <property type="protein sequence ID" value="QFY57527.1"/>
    <property type="molecule type" value="Genomic_DNA"/>
</dbReference>
<dbReference type="InterPro" id="IPR028971">
    <property type="entry name" value="NAD-GDH_cat"/>
</dbReference>
<feature type="domain" description="NAD-glutamate dehydrogenase ACT2" evidence="6">
    <location>
        <begin position="408"/>
        <end position="497"/>
    </location>
</feature>
<dbReference type="InterPro" id="IPR049064">
    <property type="entry name" value="NAD_Glu_DH_ACT3"/>
</dbReference>
<dbReference type="Proteomes" id="UP000243750">
    <property type="component" value="Unassembled WGS sequence"/>
</dbReference>
<dbReference type="Pfam" id="PF21074">
    <property type="entry name" value="GDH_C"/>
    <property type="match status" value="1"/>
</dbReference>
<dbReference type="SUPFAM" id="SSF51735">
    <property type="entry name" value="NAD(P)-binding Rossmann-fold domains"/>
    <property type="match status" value="1"/>
</dbReference>
<dbReference type="Pfam" id="PF21076">
    <property type="entry name" value="GDH_ACT2"/>
    <property type="match status" value="1"/>
</dbReference>
<feature type="domain" description="NAD-glutamate dehydrogenase catalytic" evidence="3">
    <location>
        <begin position="733"/>
        <end position="1226"/>
    </location>
</feature>
<dbReference type="PANTHER" id="PTHR43403">
    <property type="entry name" value="NAD-SPECIFIC GLUTAMATE DEHYDROGENASE"/>
    <property type="match status" value="1"/>
</dbReference>
<dbReference type="GO" id="GO:0004069">
    <property type="term" value="F:L-aspartate:2-oxoglutarate aminotransferase activity"/>
    <property type="evidence" value="ECO:0007669"/>
    <property type="project" value="InterPro"/>
</dbReference>
<dbReference type="InterPro" id="IPR049056">
    <property type="entry name" value="NAD_Glu_DH_HM3"/>
</dbReference>
<keyword evidence="1" id="KW-0560">Oxidoreductase</keyword>
<gene>
    <name evidence="8" type="ORF">CO192_01030</name>
    <name evidence="9" type="ORF">EAO82_14830</name>
</gene>
<dbReference type="Gene3D" id="3.40.50.720">
    <property type="entry name" value="NAD(P)-binding Rossmann-like Domain"/>
    <property type="match status" value="1"/>
</dbReference>
<dbReference type="GO" id="GO:0006538">
    <property type="term" value="P:L-glutamate catabolic process"/>
    <property type="evidence" value="ECO:0007669"/>
    <property type="project" value="InterPro"/>
</dbReference>
<dbReference type="Pfam" id="PF21073">
    <property type="entry name" value="GDH_HM1"/>
    <property type="match status" value="1"/>
</dbReference>
<dbReference type="InterPro" id="IPR007780">
    <property type="entry name" value="NAD_Glu_DH_bac"/>
</dbReference>
<dbReference type="GO" id="GO:0004352">
    <property type="term" value="F:glutamate dehydrogenase (NAD+) activity"/>
    <property type="evidence" value="ECO:0007669"/>
    <property type="project" value="InterPro"/>
</dbReference>
<feature type="region of interest" description="Disordered" evidence="2">
    <location>
        <begin position="1616"/>
        <end position="1636"/>
    </location>
</feature>
<dbReference type="Pfam" id="PF05088">
    <property type="entry name" value="Bac_GDH_CD"/>
    <property type="match status" value="1"/>
</dbReference>
<evidence type="ECO:0000256" key="2">
    <source>
        <dbReference type="SAM" id="MobiDB-lite"/>
    </source>
</evidence>
<evidence type="ECO:0000259" key="7">
    <source>
        <dbReference type="Pfam" id="PF21077"/>
    </source>
</evidence>
<evidence type="ECO:0000313" key="8">
    <source>
        <dbReference type="EMBL" id="PCD01237.1"/>
    </source>
</evidence>
<evidence type="ECO:0000259" key="6">
    <source>
        <dbReference type="Pfam" id="PF21076"/>
    </source>
</evidence>
<dbReference type="InterPro" id="IPR024727">
    <property type="entry name" value="NAD_Glu_DH_N_ACT1"/>
</dbReference>
<evidence type="ECO:0000259" key="5">
    <source>
        <dbReference type="Pfam" id="PF21075"/>
    </source>
</evidence>
<dbReference type="PIRSF" id="PIRSF036761">
    <property type="entry name" value="GDH_Mll4104"/>
    <property type="match status" value="1"/>
</dbReference>